<evidence type="ECO:0000259" key="8">
    <source>
        <dbReference type="Pfam" id="PF00899"/>
    </source>
</evidence>
<reference evidence="10" key="2">
    <citation type="submission" date="2025-08" db="UniProtKB">
        <authorList>
            <consortium name="RefSeq"/>
        </authorList>
    </citation>
    <scope>IDENTIFICATION</scope>
    <source>
        <tissue evidence="10">Leaf</tissue>
    </source>
</reference>
<dbReference type="OrthoDB" id="1708823at2759"/>
<comment type="similarity">
    <text evidence="3 7">Belongs to the ubiquitin-activating E1 family. ULA1 subfamily.</text>
</comment>
<evidence type="ECO:0000313" key="10">
    <source>
        <dbReference type="RefSeq" id="XP_021839203.1"/>
    </source>
</evidence>
<evidence type="ECO:0000256" key="4">
    <source>
        <dbReference type="ARBA" id="ARBA00022741"/>
    </source>
</evidence>
<dbReference type="FunFam" id="3.40.50.720:FF:000263">
    <property type="entry name" value="NEDD8-activating enzyme E1 regulatory subunit"/>
    <property type="match status" value="1"/>
</dbReference>
<evidence type="ECO:0000256" key="7">
    <source>
        <dbReference type="PIRNR" id="PIRNR039099"/>
    </source>
</evidence>
<sequence>MAEPKIKYDRQLRIWGEQGQAALEKASVCLLNCGPTGSETLKNLVLGGIGSITVVDGSKVEVGDLGNNFMVDETSLGESKAKCVCAFLQELNDAVKATFIEEFPEKLIESNPSFFSQFTLVIATQLVEDKMLKLDRICREANVMIVFARSYGLTGLVRVSVKEHTVIESKPDHFLDDHRLNNPWPELKRFVESIDVNVPDPVAHKHIPYVVILVKMAEEWAQSHGGTLPSTREEKNELKDLLTSRMIGLDEDNYKEAVDAYYKLFSSRGISSDLMQILNDNCAEIDSNSSDFWVMVAALKEFVALEGGGEVPLEGSIPDMTSSTEQYVNLQKVYQAKAEADFLAMEKHVQNSLKKIGRDPNSISKMTIKVFCKNTRKLKVCRYRMIQEEFNSPSLSVLQNYLTDEKYSMAAGFYILLRAVDRFAANYNSFPGQFDGEIDEDISRLKTLAVSLLTDLGCNGSILSEDLIKEICRFGAAELHAVSALIGGIASQEVIKLITKQFTPMIGTFIFNGIDQKSKLMLL</sequence>
<protein>
    <recommendedName>
        <fullName evidence="7">NEDD8-activating enzyme E1 regulatory subunit</fullName>
    </recommendedName>
</protein>
<accession>A0A9R0HY66</accession>
<dbReference type="KEGG" id="soe:110778981"/>
<dbReference type="GO" id="GO:0005634">
    <property type="term" value="C:nucleus"/>
    <property type="evidence" value="ECO:0007669"/>
    <property type="project" value="UniProtKB-SubCell"/>
</dbReference>
<evidence type="ECO:0000256" key="1">
    <source>
        <dbReference type="ARBA" id="ARBA00004123"/>
    </source>
</evidence>
<dbReference type="GO" id="GO:0005737">
    <property type="term" value="C:cytoplasm"/>
    <property type="evidence" value="ECO:0000318"/>
    <property type="project" value="GO_Central"/>
</dbReference>
<dbReference type="Gene3D" id="3.40.50.720">
    <property type="entry name" value="NAD(P)-binding Rossmann-like Domain"/>
    <property type="match status" value="2"/>
</dbReference>
<dbReference type="GO" id="GO:0000166">
    <property type="term" value="F:nucleotide binding"/>
    <property type="evidence" value="ECO:0007669"/>
    <property type="project" value="UniProtKB-KW"/>
</dbReference>
<dbReference type="InterPro" id="IPR000594">
    <property type="entry name" value="ThiF_NAD_FAD-bd"/>
</dbReference>
<evidence type="ECO:0000256" key="5">
    <source>
        <dbReference type="ARBA" id="ARBA00022786"/>
    </source>
</evidence>
<dbReference type="CDD" id="cd01493">
    <property type="entry name" value="APPBP1_RUB"/>
    <property type="match status" value="1"/>
</dbReference>
<comment type="pathway">
    <text evidence="2 7">Protein modification; protein neddylation.</text>
</comment>
<keyword evidence="4" id="KW-0547">Nucleotide-binding</keyword>
<dbReference type="InterPro" id="IPR035985">
    <property type="entry name" value="Ubiquitin-activating_enz"/>
</dbReference>
<dbReference type="PANTHER" id="PTHR10953:SF29">
    <property type="entry name" value="NEDD8-ACTIVATING ENZYME E1 REGULATORY SUBUNIT"/>
    <property type="match status" value="1"/>
</dbReference>
<keyword evidence="5 7" id="KW-0833">Ubl conjugation pathway</keyword>
<comment type="subcellular location">
    <subcellularLocation>
        <location evidence="1">Nucleus</location>
    </subcellularLocation>
</comment>
<dbReference type="SUPFAM" id="SSF69572">
    <property type="entry name" value="Activating enzymes of the ubiquitin-like proteins"/>
    <property type="match status" value="1"/>
</dbReference>
<evidence type="ECO:0000256" key="2">
    <source>
        <dbReference type="ARBA" id="ARBA00005032"/>
    </source>
</evidence>
<gene>
    <name evidence="10" type="primary">LOC110778981</name>
</gene>
<dbReference type="PIRSF" id="PIRSF039099">
    <property type="entry name" value="APP-BP1"/>
    <property type="match status" value="1"/>
</dbReference>
<comment type="function">
    <text evidence="7">Regulatory subunit of the dimeric E1 enzyme. E1 activates RUB1/NEDD8 by first adenylating its C-terminal glycine residue with ATP, thereafter linking this residue to the side chain of the catalytic cysteine, yielding a RUB1-ECR1 thioester and free AMP. E1 finally transfers RUB1 to the catalytic cysteine of RCE1.</text>
</comment>
<organism evidence="9 10">
    <name type="scientific">Spinacia oleracea</name>
    <name type="common">Spinach</name>
    <dbReference type="NCBI Taxonomy" id="3562"/>
    <lineage>
        <taxon>Eukaryota</taxon>
        <taxon>Viridiplantae</taxon>
        <taxon>Streptophyta</taxon>
        <taxon>Embryophyta</taxon>
        <taxon>Tracheophyta</taxon>
        <taxon>Spermatophyta</taxon>
        <taxon>Magnoliopsida</taxon>
        <taxon>eudicotyledons</taxon>
        <taxon>Gunneridae</taxon>
        <taxon>Pentapetalae</taxon>
        <taxon>Caryophyllales</taxon>
        <taxon>Chenopodiaceae</taxon>
        <taxon>Chenopodioideae</taxon>
        <taxon>Anserineae</taxon>
        <taxon>Spinacia</taxon>
    </lineage>
</organism>
<dbReference type="Proteomes" id="UP000813463">
    <property type="component" value="Chromosome 2"/>
</dbReference>
<feature type="domain" description="THIF-type NAD/FAD binding fold" evidence="8">
    <location>
        <begin position="8"/>
        <end position="504"/>
    </location>
</feature>
<dbReference type="GeneID" id="110778981"/>
<keyword evidence="6" id="KW-0539">Nucleus</keyword>
<dbReference type="GO" id="GO:0045116">
    <property type="term" value="P:protein neddylation"/>
    <property type="evidence" value="ECO:0000318"/>
    <property type="project" value="GO_Central"/>
</dbReference>
<dbReference type="FunFam" id="3.40.50.720:FF:000337">
    <property type="entry name" value="NEDD8-activating enzyme E1 regulatory subunit"/>
    <property type="match status" value="1"/>
</dbReference>
<name>A0A9R0HY66_SPIOL</name>
<proteinExistence type="inferred from homology"/>
<evidence type="ECO:0000256" key="6">
    <source>
        <dbReference type="ARBA" id="ARBA00023242"/>
    </source>
</evidence>
<dbReference type="InterPro" id="IPR030667">
    <property type="entry name" value="APP-BP1"/>
</dbReference>
<reference evidence="9" key="1">
    <citation type="journal article" date="2021" name="Nat. Commun.">
        <title>Genomic analyses provide insights into spinach domestication and the genetic basis of agronomic traits.</title>
        <authorList>
            <person name="Cai X."/>
            <person name="Sun X."/>
            <person name="Xu C."/>
            <person name="Sun H."/>
            <person name="Wang X."/>
            <person name="Ge C."/>
            <person name="Zhang Z."/>
            <person name="Wang Q."/>
            <person name="Fei Z."/>
            <person name="Jiao C."/>
            <person name="Wang Q."/>
        </authorList>
    </citation>
    <scope>NUCLEOTIDE SEQUENCE [LARGE SCALE GENOMIC DNA]</scope>
    <source>
        <strain evidence="9">cv. Varoflay</strain>
    </source>
</reference>
<dbReference type="PANTHER" id="PTHR10953">
    <property type="entry name" value="UBIQUITIN-ACTIVATING ENZYME E1"/>
    <property type="match status" value="1"/>
</dbReference>
<dbReference type="RefSeq" id="XP_021839203.1">
    <property type="nucleotide sequence ID" value="XM_021983511.2"/>
</dbReference>
<evidence type="ECO:0000256" key="3">
    <source>
        <dbReference type="ARBA" id="ARBA00006868"/>
    </source>
</evidence>
<dbReference type="AlphaFoldDB" id="A0A9R0HY66"/>
<dbReference type="Pfam" id="PF00899">
    <property type="entry name" value="ThiF"/>
    <property type="match status" value="1"/>
</dbReference>
<evidence type="ECO:0000313" key="9">
    <source>
        <dbReference type="Proteomes" id="UP000813463"/>
    </source>
</evidence>
<keyword evidence="9" id="KW-1185">Reference proteome</keyword>
<dbReference type="InterPro" id="IPR045886">
    <property type="entry name" value="ThiF/MoeB/HesA"/>
</dbReference>
<dbReference type="GO" id="GO:0019781">
    <property type="term" value="F:NEDD8 activating enzyme activity"/>
    <property type="evidence" value="ECO:0000318"/>
    <property type="project" value="GO_Central"/>
</dbReference>